<sequence>MGASAAIVYLLNGQLQQIKAVIQNTIGNVSGMICFGAKGGCAMKVSTCPM</sequence>
<dbReference type="Proteomes" id="UP000019270">
    <property type="component" value="Unassembled WGS sequence"/>
</dbReference>
<dbReference type="InterPro" id="IPR005130">
    <property type="entry name" value="Ser_deHydtase-like_asu"/>
</dbReference>
<reference evidence="3" key="1">
    <citation type="submission" date="2013-03" db="EMBL/GenBank/DDBJ databases">
        <title>Draft genome sequence of Bacillus firmus DS1.</title>
        <authorList>
            <person name="Peng D."/>
            <person name="Zhu L."/>
            <person name="Sun M."/>
        </authorList>
    </citation>
    <scope>NUCLEOTIDE SEQUENCE [LARGE SCALE GENOMIC DNA]</scope>
    <source>
        <strain evidence="3">DS1</strain>
    </source>
</reference>
<evidence type="ECO:0000313" key="2">
    <source>
        <dbReference type="EMBL" id="EWG10349.1"/>
    </source>
</evidence>
<evidence type="ECO:0000259" key="1">
    <source>
        <dbReference type="Pfam" id="PF03313"/>
    </source>
</evidence>
<dbReference type="RefSeq" id="WP_235192258.1">
    <property type="nucleotide sequence ID" value="NZ_APVL01000010.1"/>
</dbReference>
<comment type="caution">
    <text evidence="2">The sequence shown here is derived from an EMBL/GenBank/DDBJ whole genome shotgun (WGS) entry which is preliminary data.</text>
</comment>
<evidence type="ECO:0000313" key="3">
    <source>
        <dbReference type="Proteomes" id="UP000019270"/>
    </source>
</evidence>
<feature type="domain" description="Serine dehydratase-like alpha subunit" evidence="1">
    <location>
        <begin position="2"/>
        <end position="47"/>
    </location>
</feature>
<dbReference type="GO" id="GO:0019450">
    <property type="term" value="P:L-cysteine catabolic process to pyruvate"/>
    <property type="evidence" value="ECO:0007669"/>
    <property type="project" value="TreeGrafter"/>
</dbReference>
<dbReference type="GO" id="GO:0080146">
    <property type="term" value="F:L-cysteine desulfhydrase activity"/>
    <property type="evidence" value="ECO:0007669"/>
    <property type="project" value="TreeGrafter"/>
</dbReference>
<dbReference type="eggNOG" id="COG3681">
    <property type="taxonomic scope" value="Bacteria"/>
</dbReference>
<dbReference type="Pfam" id="PF03313">
    <property type="entry name" value="SDH_alpha"/>
    <property type="match status" value="1"/>
</dbReference>
<dbReference type="InterPro" id="IPR021144">
    <property type="entry name" value="UPF0597"/>
</dbReference>
<dbReference type="EMBL" id="APVL01000010">
    <property type="protein sequence ID" value="EWG10349.1"/>
    <property type="molecule type" value="Genomic_DNA"/>
</dbReference>
<proteinExistence type="predicted"/>
<dbReference type="PATRIC" id="fig|1307436.3.peg.3126"/>
<protein>
    <recommendedName>
        <fullName evidence="1">Serine dehydratase-like alpha subunit domain-containing protein</fullName>
    </recommendedName>
</protein>
<gene>
    <name evidence="2" type="ORF">PBF_14639</name>
</gene>
<name>W7LEA4_CYTFI</name>
<organism evidence="2 3">
    <name type="scientific">Cytobacillus firmus DS1</name>
    <dbReference type="NCBI Taxonomy" id="1307436"/>
    <lineage>
        <taxon>Bacteria</taxon>
        <taxon>Bacillati</taxon>
        <taxon>Bacillota</taxon>
        <taxon>Bacilli</taxon>
        <taxon>Bacillales</taxon>
        <taxon>Bacillaceae</taxon>
        <taxon>Cytobacillus</taxon>
    </lineage>
</organism>
<accession>W7LEA4</accession>
<dbReference type="PANTHER" id="PTHR30501">
    <property type="entry name" value="UPF0597 PROTEIN YHAM"/>
    <property type="match status" value="1"/>
</dbReference>
<dbReference type="AlphaFoldDB" id="W7LEA4"/>
<dbReference type="PANTHER" id="PTHR30501:SF2">
    <property type="entry name" value="UPF0597 PROTEIN YHAM"/>
    <property type="match status" value="1"/>
</dbReference>
<reference evidence="2 3" key="2">
    <citation type="journal article" date="2016" name="Sci. Rep.">
        <title>A novel serine protease, Sep1, from Bacillus firmus DS-1 has nematicidal activity and degrades multiple intestinal-associated nematode proteins.</title>
        <authorList>
            <person name="Geng C."/>
            <person name="Nie X."/>
            <person name="Tang Z."/>
            <person name="Zhang Y."/>
            <person name="Lin J."/>
            <person name="Sun M."/>
            <person name="Peng D."/>
        </authorList>
    </citation>
    <scope>NUCLEOTIDE SEQUENCE [LARGE SCALE GENOMIC DNA]</scope>
    <source>
        <strain evidence="2 3">DS1</strain>
    </source>
</reference>